<dbReference type="Pfam" id="PF00440">
    <property type="entry name" value="TetR_N"/>
    <property type="match status" value="1"/>
</dbReference>
<dbReference type="PANTHER" id="PTHR30055:SF234">
    <property type="entry name" value="HTH-TYPE TRANSCRIPTIONAL REGULATOR BETI"/>
    <property type="match status" value="1"/>
</dbReference>
<reference evidence="7" key="1">
    <citation type="journal article" date="2019" name="Int. J. Syst. Evol. Microbiol.">
        <title>The Global Catalogue of Microorganisms (GCM) 10K type strain sequencing project: providing services to taxonomists for standard genome sequencing and annotation.</title>
        <authorList>
            <consortium name="The Broad Institute Genomics Platform"/>
            <consortium name="The Broad Institute Genome Sequencing Center for Infectious Disease"/>
            <person name="Wu L."/>
            <person name="Ma J."/>
        </authorList>
    </citation>
    <scope>NUCLEOTIDE SEQUENCE [LARGE SCALE GENOMIC DNA]</scope>
    <source>
        <strain evidence="7">CCUG 50873</strain>
    </source>
</reference>
<evidence type="ECO:0000256" key="1">
    <source>
        <dbReference type="ARBA" id="ARBA00023015"/>
    </source>
</evidence>
<evidence type="ECO:0000256" key="3">
    <source>
        <dbReference type="ARBA" id="ARBA00023163"/>
    </source>
</evidence>
<dbReference type="SUPFAM" id="SSF46689">
    <property type="entry name" value="Homeodomain-like"/>
    <property type="match status" value="1"/>
</dbReference>
<evidence type="ECO:0000256" key="4">
    <source>
        <dbReference type="PROSITE-ProRule" id="PRU00335"/>
    </source>
</evidence>
<dbReference type="EMBL" id="JBHTIL010000001">
    <property type="protein sequence ID" value="MFD0925146.1"/>
    <property type="molecule type" value="Genomic_DNA"/>
</dbReference>
<keyword evidence="7" id="KW-1185">Reference proteome</keyword>
<organism evidence="6 7">
    <name type="scientific">Williamsia deligens</name>
    <dbReference type="NCBI Taxonomy" id="321325"/>
    <lineage>
        <taxon>Bacteria</taxon>
        <taxon>Bacillati</taxon>
        <taxon>Actinomycetota</taxon>
        <taxon>Actinomycetes</taxon>
        <taxon>Mycobacteriales</taxon>
        <taxon>Nocardiaceae</taxon>
        <taxon>Williamsia</taxon>
    </lineage>
</organism>
<name>A0ABW3G3B4_9NOCA</name>
<dbReference type="Gene3D" id="1.10.357.10">
    <property type="entry name" value="Tetracycline Repressor, domain 2"/>
    <property type="match status" value="1"/>
</dbReference>
<evidence type="ECO:0000313" key="7">
    <source>
        <dbReference type="Proteomes" id="UP001597068"/>
    </source>
</evidence>
<evidence type="ECO:0000313" key="6">
    <source>
        <dbReference type="EMBL" id="MFD0925146.1"/>
    </source>
</evidence>
<dbReference type="InterPro" id="IPR023772">
    <property type="entry name" value="DNA-bd_HTH_TetR-type_CS"/>
</dbReference>
<gene>
    <name evidence="6" type="ORF">ACFQ04_05285</name>
</gene>
<dbReference type="PROSITE" id="PS50977">
    <property type="entry name" value="HTH_TETR_2"/>
    <property type="match status" value="1"/>
</dbReference>
<accession>A0ABW3G3B4</accession>
<dbReference type="Gene3D" id="1.10.10.60">
    <property type="entry name" value="Homeodomain-like"/>
    <property type="match status" value="1"/>
</dbReference>
<sequence length="200" mass="22165">MTVAGQDRPGGLRERNKRRTRAAIRAAALRLCLEQGFAATTVEQIAAEAEVSPTTFFRYFPSKEDVIITDDLLEDRPPMFVGAPAGMSAFDLVRWEVRNLFEWSAGDEWAGNPDRARLIRADPVLKAAQQDLFERRIGEGTRVLAEYLGRPLDDFGVRVFLGAVTGAINQVVDPEDDPEPDVALQAVMDVLDLLERGIPL</sequence>
<dbReference type="RefSeq" id="WP_253646880.1">
    <property type="nucleotide sequence ID" value="NZ_BAAAMO010000002.1"/>
</dbReference>
<feature type="domain" description="HTH tetR-type" evidence="5">
    <location>
        <begin position="18"/>
        <end position="78"/>
    </location>
</feature>
<dbReference type="PRINTS" id="PR00455">
    <property type="entry name" value="HTHTETR"/>
</dbReference>
<dbReference type="PANTHER" id="PTHR30055">
    <property type="entry name" value="HTH-TYPE TRANSCRIPTIONAL REGULATOR RUTR"/>
    <property type="match status" value="1"/>
</dbReference>
<keyword evidence="2 4" id="KW-0238">DNA-binding</keyword>
<protein>
    <submittedName>
        <fullName evidence="6">TetR/AcrR family transcriptional regulator</fullName>
    </submittedName>
</protein>
<keyword evidence="1" id="KW-0805">Transcription regulation</keyword>
<dbReference type="Proteomes" id="UP001597068">
    <property type="component" value="Unassembled WGS sequence"/>
</dbReference>
<dbReference type="PROSITE" id="PS01081">
    <property type="entry name" value="HTH_TETR_1"/>
    <property type="match status" value="1"/>
</dbReference>
<dbReference type="InterPro" id="IPR050109">
    <property type="entry name" value="HTH-type_TetR-like_transc_reg"/>
</dbReference>
<comment type="caution">
    <text evidence="6">The sequence shown here is derived from an EMBL/GenBank/DDBJ whole genome shotgun (WGS) entry which is preliminary data.</text>
</comment>
<evidence type="ECO:0000259" key="5">
    <source>
        <dbReference type="PROSITE" id="PS50977"/>
    </source>
</evidence>
<keyword evidence="3" id="KW-0804">Transcription</keyword>
<dbReference type="InterPro" id="IPR001647">
    <property type="entry name" value="HTH_TetR"/>
</dbReference>
<feature type="DNA-binding region" description="H-T-H motif" evidence="4">
    <location>
        <begin position="41"/>
        <end position="60"/>
    </location>
</feature>
<evidence type="ECO:0000256" key="2">
    <source>
        <dbReference type="ARBA" id="ARBA00023125"/>
    </source>
</evidence>
<proteinExistence type="predicted"/>
<dbReference type="InterPro" id="IPR009057">
    <property type="entry name" value="Homeodomain-like_sf"/>
</dbReference>